<feature type="compositionally biased region" description="Polar residues" evidence="1">
    <location>
        <begin position="205"/>
        <end position="226"/>
    </location>
</feature>
<dbReference type="Proteomes" id="UP001158067">
    <property type="component" value="Unassembled WGS sequence"/>
</dbReference>
<organism evidence="2 3">
    <name type="scientific">Neorhodopirellula lusitana</name>
    <dbReference type="NCBI Taxonomy" id="445327"/>
    <lineage>
        <taxon>Bacteria</taxon>
        <taxon>Pseudomonadati</taxon>
        <taxon>Planctomycetota</taxon>
        <taxon>Planctomycetia</taxon>
        <taxon>Pirellulales</taxon>
        <taxon>Pirellulaceae</taxon>
        <taxon>Neorhodopirellula</taxon>
    </lineage>
</organism>
<dbReference type="EMBL" id="FXUG01000006">
    <property type="protein sequence ID" value="SMP58499.1"/>
    <property type="molecule type" value="Genomic_DNA"/>
</dbReference>
<comment type="caution">
    <text evidence="2">The sequence shown here is derived from an EMBL/GenBank/DDBJ whole genome shotgun (WGS) entry which is preliminary data.</text>
</comment>
<accession>A0ABY1Q3T5</accession>
<dbReference type="PROSITE" id="PS51257">
    <property type="entry name" value="PROKAR_LIPOPROTEIN"/>
    <property type="match status" value="1"/>
</dbReference>
<keyword evidence="3" id="KW-1185">Reference proteome</keyword>
<feature type="compositionally biased region" description="Polar residues" evidence="1">
    <location>
        <begin position="235"/>
        <end position="253"/>
    </location>
</feature>
<dbReference type="RefSeq" id="WP_283432813.1">
    <property type="nucleotide sequence ID" value="NZ_CAWLDM010000001.1"/>
</dbReference>
<evidence type="ECO:0000256" key="1">
    <source>
        <dbReference type="SAM" id="MobiDB-lite"/>
    </source>
</evidence>
<protein>
    <submittedName>
        <fullName evidence="2">Uncharacterized protein</fullName>
    </submittedName>
</protein>
<evidence type="ECO:0000313" key="3">
    <source>
        <dbReference type="Proteomes" id="UP001158067"/>
    </source>
</evidence>
<reference evidence="2 3" key="1">
    <citation type="submission" date="2017-05" db="EMBL/GenBank/DDBJ databases">
        <authorList>
            <person name="Varghese N."/>
            <person name="Submissions S."/>
        </authorList>
    </citation>
    <scope>NUCLEOTIDE SEQUENCE [LARGE SCALE GENOMIC DNA]</scope>
    <source>
        <strain evidence="2 3">DSM 25457</strain>
    </source>
</reference>
<gene>
    <name evidence="2" type="ORF">SAMN06265222_10655</name>
</gene>
<name>A0ABY1Q3T5_9BACT</name>
<proteinExistence type="predicted"/>
<feature type="region of interest" description="Disordered" evidence="1">
    <location>
        <begin position="199"/>
        <end position="290"/>
    </location>
</feature>
<evidence type="ECO:0000313" key="2">
    <source>
        <dbReference type="EMBL" id="SMP58499.1"/>
    </source>
</evidence>
<sequence>MKYSVIIAFVATSVTLVGCTTFQKDSGSTASSKSFLERMPWSKSDKNAAPEPYPNPVKLAAVWSPETLTQAGRVPTRGFGGRVFFYDEKSRPVPVEGTLVVHGFKEDHESEKPDVKRYEFTPEQFTKHFSSTDLGASYSVWIPWDAVGGRQERVALVASFKTATGKTLQGSSTTVLLPGAKTDREAALAQRFSPQYRQWQAAASGKSSPTSGLTTTTIKRSATPSRSMFMEPGQIPSSSTWNLADQTPSSSGVNVAMRRTDEGQPEAGSNPSSYLPVMPAGVRLPGPDAK</sequence>